<dbReference type="Pfam" id="PF05011">
    <property type="entry name" value="DBR1"/>
    <property type="match status" value="1"/>
</dbReference>
<protein>
    <recommendedName>
        <fullName evidence="1">Lariat debranching enzyme C-terminal domain-containing protein</fullName>
    </recommendedName>
</protein>
<dbReference type="InterPro" id="IPR007708">
    <property type="entry name" value="DBR1_C"/>
</dbReference>
<dbReference type="PANTHER" id="PTHR12849:SF0">
    <property type="entry name" value="LARIAT DEBRANCHING ENZYME"/>
    <property type="match status" value="1"/>
</dbReference>
<evidence type="ECO:0000313" key="3">
    <source>
        <dbReference type="Proteomes" id="UP000515788"/>
    </source>
</evidence>
<dbReference type="GeneID" id="59326668"/>
<name>A0A7G3ZIY6_9SACH</name>
<keyword evidence="3" id="KW-1185">Reference proteome</keyword>
<dbReference type="SUPFAM" id="SSF56300">
    <property type="entry name" value="Metallo-dependent phosphatases"/>
    <property type="match status" value="1"/>
</dbReference>
<gene>
    <name evidence="2" type="ORF">HG536_0E03830</name>
</gene>
<dbReference type="SMART" id="SM01124">
    <property type="entry name" value="DBR1"/>
    <property type="match status" value="1"/>
</dbReference>
<dbReference type="Proteomes" id="UP000515788">
    <property type="component" value="Chromosome 5"/>
</dbReference>
<dbReference type="GO" id="GO:0000398">
    <property type="term" value="P:mRNA splicing, via spliceosome"/>
    <property type="evidence" value="ECO:0007669"/>
    <property type="project" value="TreeGrafter"/>
</dbReference>
<dbReference type="KEGG" id="tgb:HG536_0E03830"/>
<dbReference type="EMBL" id="CP059250">
    <property type="protein sequence ID" value="QLL33472.1"/>
    <property type="molecule type" value="Genomic_DNA"/>
</dbReference>
<accession>A0A7G3ZIY6</accession>
<dbReference type="PANTHER" id="PTHR12849">
    <property type="entry name" value="RNA LARIAT DEBRANCHING ENZYME"/>
    <property type="match status" value="1"/>
</dbReference>
<dbReference type="RefSeq" id="XP_037140146.1">
    <property type="nucleotide sequence ID" value="XM_037284250.1"/>
</dbReference>
<evidence type="ECO:0000259" key="1">
    <source>
        <dbReference type="SMART" id="SM01124"/>
    </source>
</evidence>
<reference evidence="2 3" key="1">
    <citation type="submission" date="2020-06" db="EMBL/GenBank/DDBJ databases">
        <title>The yeast mating-type switching endonuclease HO is a domesticated member of an unorthodox homing genetic element family.</title>
        <authorList>
            <person name="Coughlan A.Y."/>
            <person name="Lombardi L."/>
            <person name="Braun-Galleani S."/>
            <person name="Martos A.R."/>
            <person name="Galeote V."/>
            <person name="Bigey F."/>
            <person name="Dequin S."/>
            <person name="Byrne K.P."/>
            <person name="Wolfe K.H."/>
        </authorList>
    </citation>
    <scope>NUCLEOTIDE SEQUENCE [LARGE SCALE GENOMIC DNA]</scope>
    <source>
        <strain evidence="2 3">CBS764</strain>
    </source>
</reference>
<dbReference type="InterPro" id="IPR029052">
    <property type="entry name" value="Metallo-depent_PP-like"/>
</dbReference>
<dbReference type="GO" id="GO:0005634">
    <property type="term" value="C:nucleus"/>
    <property type="evidence" value="ECO:0007669"/>
    <property type="project" value="TreeGrafter"/>
</dbReference>
<dbReference type="InterPro" id="IPR004843">
    <property type="entry name" value="Calcineurin-like_PHP"/>
</dbReference>
<organism evidence="2 3">
    <name type="scientific">Torulaspora globosa</name>
    <dbReference type="NCBI Taxonomy" id="48254"/>
    <lineage>
        <taxon>Eukaryota</taxon>
        <taxon>Fungi</taxon>
        <taxon>Dikarya</taxon>
        <taxon>Ascomycota</taxon>
        <taxon>Saccharomycotina</taxon>
        <taxon>Saccharomycetes</taxon>
        <taxon>Saccharomycetales</taxon>
        <taxon>Saccharomycetaceae</taxon>
        <taxon>Torulaspora</taxon>
    </lineage>
</organism>
<sequence>MRIAVQGCCHGDLNQVFSKVAQIHERNAIDLLLILGDFQSIRDKNDFQSISIPKKYQKIGDFKEYYDNDDLKPPVLTLFIGGNHEAMRHLMLLPHGGYVSRDIYYMGYSNVLWYRGVRIGSLSGIWKQWDFNRERMSWKSIEESHAWLSKVRELYHVRNSDMLPLFMMDGEERLDIMLSHDWPDGVVYHGDIRGLLRRKPFFERDVQMRRLGNPKSWQLLRQLKPKWWLSAHLHVRYEAIINHNKRKKNDDELELDLSSEDDRQEATTRFLALDKCLPRRNWLEIIEVEQDTSHPSYQDRDTLYWDPEFISNLQRIAAGDKVSKPVAKSRDEGTDHSQYAIPQYTAGIQRREQEQTANFIKRFLSNI</sequence>
<dbReference type="Pfam" id="PF00149">
    <property type="entry name" value="Metallophos"/>
    <property type="match status" value="1"/>
</dbReference>
<dbReference type="AlphaFoldDB" id="A0A7G3ZIY6"/>
<proteinExistence type="predicted"/>
<dbReference type="GO" id="GO:0008419">
    <property type="term" value="F:RNA lariat debranching enzyme activity"/>
    <property type="evidence" value="ECO:0007669"/>
    <property type="project" value="TreeGrafter"/>
</dbReference>
<evidence type="ECO:0000313" key="2">
    <source>
        <dbReference type="EMBL" id="QLL33472.1"/>
    </source>
</evidence>
<dbReference type="OrthoDB" id="407609at2759"/>
<feature type="domain" description="Lariat debranching enzyme C-terminal" evidence="1">
    <location>
        <begin position="261"/>
        <end position="363"/>
    </location>
</feature>